<evidence type="ECO:0000313" key="2">
    <source>
        <dbReference type="Proteomes" id="UP000203229"/>
    </source>
</evidence>
<reference evidence="1 2" key="1">
    <citation type="submission" date="2017-07" db="EMBL/GenBank/DDBJ databases">
        <title>Complete genome sequence of Spiroplasma corruscae EC-1 (DSM 19793).</title>
        <authorList>
            <person name="Tsai Y.-M."/>
            <person name="Lo W.-S."/>
            <person name="Kuo C.-H."/>
        </authorList>
    </citation>
    <scope>NUCLEOTIDE SEQUENCE [LARGE SCALE GENOMIC DNA]</scope>
    <source>
        <strain evidence="1 2">EC-1</strain>
    </source>
</reference>
<protein>
    <submittedName>
        <fullName evidence="1">Uncharacterized protein</fullName>
    </submittedName>
</protein>
<proteinExistence type="predicted"/>
<evidence type="ECO:0000313" key="1">
    <source>
        <dbReference type="EMBL" id="ASP28407.1"/>
    </source>
</evidence>
<gene>
    <name evidence="1" type="ORF">SCORR_v1c06350</name>
</gene>
<dbReference type="KEGG" id="scou:SCORR_v1c06350"/>
<keyword evidence="2" id="KW-1185">Reference proteome</keyword>
<accession>A0A222EPH1</accession>
<name>A0A222EPH1_9MOLU</name>
<organism evidence="1 2">
    <name type="scientific">Spiroplasma corruscae</name>
    <dbReference type="NCBI Taxonomy" id="216934"/>
    <lineage>
        <taxon>Bacteria</taxon>
        <taxon>Bacillati</taxon>
        <taxon>Mycoplasmatota</taxon>
        <taxon>Mollicutes</taxon>
        <taxon>Entomoplasmatales</taxon>
        <taxon>Spiroplasmataceae</taxon>
        <taxon>Spiroplasma</taxon>
    </lineage>
</organism>
<dbReference type="Proteomes" id="UP000203229">
    <property type="component" value="Chromosome"/>
</dbReference>
<dbReference type="OrthoDB" id="389223at2"/>
<dbReference type="RefSeq" id="WP_094049106.1">
    <property type="nucleotide sequence ID" value="NZ_CP022535.1"/>
</dbReference>
<dbReference type="AlphaFoldDB" id="A0A222EPH1"/>
<dbReference type="EMBL" id="CP022535">
    <property type="protein sequence ID" value="ASP28407.1"/>
    <property type="molecule type" value="Genomic_DNA"/>
</dbReference>
<sequence>MKKTLIFFNAIILIFIMTFNLVSCSTKSYFQNELSKLFSFRDPGTNSKFLGNWENLLLENSKKTAKYIKSFNDDVLAEAEKWYQNNDLDLEWHYTPLEQLDLEGDEYKDMIYFDFEFPYVNDPDTPVNGTSVVSSTLGETEFIQIYNFKYLKNLGYSFKVSLSNEKTIQLLNSQIDLDGAIFFKGKEEESNVNLVISATGNNLKPLNRKISISNQSNKSNQFLQWRTFIYIKYLYGNGEIMQLLAGTFLVQIYAQLMYNATYNSDKTEENKVPLLDTSMKNMLFCASNFNMFINYIEIWPESESVIVGYGFYFSFNFYVHPRYSNANINEKEKLISNPLLRLCEQSNDFANTSFEKYKTLLGEN</sequence>